<feature type="region of interest" description="Disordered" evidence="1">
    <location>
        <begin position="75"/>
        <end position="94"/>
    </location>
</feature>
<organism evidence="3 4">
    <name type="scientific">Pelomonas dachongensis</name>
    <dbReference type="NCBI Taxonomy" id="3299029"/>
    <lineage>
        <taxon>Bacteria</taxon>
        <taxon>Pseudomonadati</taxon>
        <taxon>Pseudomonadota</taxon>
        <taxon>Betaproteobacteria</taxon>
        <taxon>Burkholderiales</taxon>
        <taxon>Sphaerotilaceae</taxon>
        <taxon>Roseateles</taxon>
    </lineage>
</organism>
<keyword evidence="4" id="KW-1185">Reference proteome</keyword>
<evidence type="ECO:0000256" key="1">
    <source>
        <dbReference type="SAM" id="MobiDB-lite"/>
    </source>
</evidence>
<dbReference type="EMBL" id="JBIGHY010000004">
    <property type="protein sequence ID" value="MFG6414948.1"/>
    <property type="molecule type" value="Genomic_DNA"/>
</dbReference>
<evidence type="ECO:0000259" key="2">
    <source>
        <dbReference type="Pfam" id="PF07819"/>
    </source>
</evidence>
<feature type="domain" description="GPI inositol-deacylase PGAP1-like alpha/beta" evidence="2">
    <location>
        <begin position="149"/>
        <end position="197"/>
    </location>
</feature>
<evidence type="ECO:0000313" key="4">
    <source>
        <dbReference type="Proteomes" id="UP001606300"/>
    </source>
</evidence>
<dbReference type="InterPro" id="IPR029058">
    <property type="entry name" value="AB_hydrolase_fold"/>
</dbReference>
<evidence type="ECO:0000313" key="3">
    <source>
        <dbReference type="EMBL" id="MFG6414948.1"/>
    </source>
</evidence>
<reference evidence="3 4" key="1">
    <citation type="submission" date="2024-09" db="EMBL/GenBank/DDBJ databases">
        <title>Novel species of the genus Pelomonas and Roseateles isolated from streams.</title>
        <authorList>
            <person name="Lu H."/>
        </authorList>
    </citation>
    <scope>NUCLEOTIDE SEQUENCE [LARGE SCALE GENOMIC DNA]</scope>
    <source>
        <strain evidence="3 4">DC23W</strain>
    </source>
</reference>
<name>A0ABW7EQL7_9BURK</name>
<dbReference type="RefSeq" id="WP_394471010.1">
    <property type="nucleotide sequence ID" value="NZ_JBIGHY010000004.1"/>
</dbReference>
<proteinExistence type="predicted"/>
<dbReference type="InterPro" id="IPR012908">
    <property type="entry name" value="PGAP1-ab_dom-like"/>
</dbReference>
<dbReference type="SUPFAM" id="SSF53474">
    <property type="entry name" value="alpha/beta-Hydrolases"/>
    <property type="match status" value="1"/>
</dbReference>
<dbReference type="Pfam" id="PF07819">
    <property type="entry name" value="PGAP1"/>
    <property type="match status" value="1"/>
</dbReference>
<accession>A0ABW7EQL7</accession>
<feature type="compositionally biased region" description="Polar residues" evidence="1">
    <location>
        <begin position="85"/>
        <end position="94"/>
    </location>
</feature>
<comment type="caution">
    <text evidence="3">The sequence shown here is derived from an EMBL/GenBank/DDBJ whole genome shotgun (WGS) entry which is preliminary data.</text>
</comment>
<sequence>MLHPIIYVRGYAMTEGERNETASDPFCGFNVGSTVFRATPDKTARAEKFVFESPVLRLVTDFGYRHVYQNGADINDPDWAPPNDSDGNPTQGIPPQSIVIYRYYDDGSGVLGDGRARDITEYAAGLSQLILKVKALVCSHRDKGGVSLKPEDFRVYLVAHSMGGLVCRTFLQNPDCGDDEARRAVDKLFTFATPHNGIDVAGVNVPQWLSKNEAHTFNRERMAGYLAIKDIADANDGRVDLVPEDVLPSDRIFTMVGTNRGDYEVAMGVVRAFVGHGSDGLVRVANATLWGVDRRTKLPTRPAATAYCYRSHSGYFGIVNSEEAYQNLSRFLFGDIRVDIWLEVTSVTLPSELQARAKDVEALYQFEVLASPRGKRWYLTRRTSEEDSPACRTHSQLSDPQEERDTRMYLSSVFLMNRAKVNATKPGLAYAMTLGVKVPDYQVERRFWADQHYEGGHLFRDTAIVEMVPPEKGSDDWSVKFGWMSKVDGIATKPLRYRVLQEQGEVVVDIPFAGNHEPGIKGRIRLVVRPWNSTPEPAGGQ</sequence>
<gene>
    <name evidence="3" type="ORF">ACG02S_13695</name>
</gene>
<dbReference type="Proteomes" id="UP001606300">
    <property type="component" value="Unassembled WGS sequence"/>
</dbReference>
<protein>
    <submittedName>
        <fullName evidence="3">Esterase/lipase family protein</fullName>
    </submittedName>
</protein>
<dbReference type="Gene3D" id="3.40.50.1820">
    <property type="entry name" value="alpha/beta hydrolase"/>
    <property type="match status" value="1"/>
</dbReference>